<dbReference type="EMBL" id="AEUW02000001">
    <property type="protein sequence ID" value="EHJ52076.1"/>
    <property type="molecule type" value="Genomic_DNA"/>
</dbReference>
<dbReference type="PANTHER" id="PTHR10815:SF5">
    <property type="entry name" value="METHYLATED-DNA--PROTEIN-CYSTEINE METHYLTRANSFERASE"/>
    <property type="match status" value="1"/>
</dbReference>
<comment type="caution">
    <text evidence="11">The sequence shown here is derived from an EMBL/GenBank/DDBJ whole genome shotgun (WGS) entry which is preliminary data.</text>
</comment>
<dbReference type="GO" id="GO:0006281">
    <property type="term" value="P:DNA repair"/>
    <property type="evidence" value="ECO:0007669"/>
    <property type="project" value="UniProtKB-KW"/>
</dbReference>
<evidence type="ECO:0000256" key="6">
    <source>
        <dbReference type="ARBA" id="ARBA00022763"/>
    </source>
</evidence>
<dbReference type="Pfam" id="PF01035">
    <property type="entry name" value="DNA_binding_1"/>
    <property type="match status" value="1"/>
</dbReference>
<evidence type="ECO:0000259" key="10">
    <source>
        <dbReference type="Pfam" id="PF02870"/>
    </source>
</evidence>
<dbReference type="NCBIfam" id="TIGR00589">
    <property type="entry name" value="ogt"/>
    <property type="match status" value="1"/>
</dbReference>
<comment type="catalytic activity">
    <reaction evidence="8">
        <text>a 6-O-methyl-2'-deoxyguanosine in DNA + L-cysteinyl-[protein] = S-methyl-L-cysteinyl-[protein] + a 2'-deoxyguanosine in DNA</text>
        <dbReference type="Rhea" id="RHEA:24000"/>
        <dbReference type="Rhea" id="RHEA-COMP:10131"/>
        <dbReference type="Rhea" id="RHEA-COMP:10132"/>
        <dbReference type="Rhea" id="RHEA-COMP:11367"/>
        <dbReference type="Rhea" id="RHEA-COMP:11368"/>
        <dbReference type="ChEBI" id="CHEBI:29950"/>
        <dbReference type="ChEBI" id="CHEBI:82612"/>
        <dbReference type="ChEBI" id="CHEBI:85445"/>
        <dbReference type="ChEBI" id="CHEBI:85448"/>
        <dbReference type="EC" id="2.1.1.63"/>
    </reaction>
</comment>
<evidence type="ECO:0000256" key="8">
    <source>
        <dbReference type="ARBA" id="ARBA00049348"/>
    </source>
</evidence>
<keyword evidence="4" id="KW-0489">Methyltransferase</keyword>
<dbReference type="SUPFAM" id="SSF46767">
    <property type="entry name" value="Methylated DNA-protein cysteine methyltransferase, C-terminal domain"/>
    <property type="match status" value="1"/>
</dbReference>
<dbReference type="GO" id="GO:0003677">
    <property type="term" value="F:DNA binding"/>
    <property type="evidence" value="ECO:0007669"/>
    <property type="project" value="UniProtKB-KW"/>
</dbReference>
<dbReference type="FunFam" id="1.10.10.10:FF:000214">
    <property type="entry name" value="Methylated-DNA--protein-cysteine methyltransferase"/>
    <property type="match status" value="1"/>
</dbReference>
<dbReference type="InterPro" id="IPR001497">
    <property type="entry name" value="MethylDNA_cys_MeTrfase_AS"/>
</dbReference>
<dbReference type="InterPro" id="IPR008332">
    <property type="entry name" value="MethylG_MeTrfase_N"/>
</dbReference>
<proteinExistence type="inferred from homology"/>
<evidence type="ECO:0000256" key="7">
    <source>
        <dbReference type="ARBA" id="ARBA00023204"/>
    </source>
</evidence>
<keyword evidence="7" id="KW-0234">DNA repair</keyword>
<dbReference type="STRING" id="764298.STRMA_0209"/>
<accession>G5JYE8</accession>
<dbReference type="Gene3D" id="1.10.10.10">
    <property type="entry name" value="Winged helix-like DNA-binding domain superfamily/Winged helix DNA-binding domain"/>
    <property type="match status" value="1"/>
</dbReference>
<keyword evidence="6" id="KW-0227">DNA damage</keyword>
<dbReference type="InterPro" id="IPR036217">
    <property type="entry name" value="MethylDNA_cys_MeTrfase_DNAb"/>
</dbReference>
<evidence type="ECO:0000256" key="1">
    <source>
        <dbReference type="ARBA" id="ARBA00001286"/>
    </source>
</evidence>
<dbReference type="EC" id="2.1.1.63" evidence="3"/>
<dbReference type="AlphaFoldDB" id="G5JYE8"/>
<evidence type="ECO:0000256" key="5">
    <source>
        <dbReference type="ARBA" id="ARBA00022679"/>
    </source>
</evidence>
<dbReference type="eggNOG" id="COG0350">
    <property type="taxonomic scope" value="Bacteria"/>
</dbReference>
<dbReference type="InterPro" id="IPR036388">
    <property type="entry name" value="WH-like_DNA-bd_sf"/>
</dbReference>
<dbReference type="Pfam" id="PF02870">
    <property type="entry name" value="Methyltransf_1N"/>
    <property type="match status" value="1"/>
</dbReference>
<keyword evidence="11" id="KW-0238">DNA-binding</keyword>
<gene>
    <name evidence="11" type="ORF">STRMA_0209</name>
</gene>
<organism evidence="11 12">
    <name type="scientific">Streptococcus macacae NCTC 11558</name>
    <dbReference type="NCBI Taxonomy" id="764298"/>
    <lineage>
        <taxon>Bacteria</taxon>
        <taxon>Bacillati</taxon>
        <taxon>Bacillota</taxon>
        <taxon>Bacilli</taxon>
        <taxon>Lactobacillales</taxon>
        <taxon>Streptococcaceae</taxon>
        <taxon>Streptococcus</taxon>
    </lineage>
</organism>
<dbReference type="InterPro" id="IPR014048">
    <property type="entry name" value="MethylDNA_cys_MeTrfase_DNA-bd"/>
</dbReference>
<protein>
    <recommendedName>
        <fullName evidence="3">methylated-DNA--[protein]-cysteine S-methyltransferase</fullName>
        <ecNumber evidence="3">2.1.1.63</ecNumber>
    </recommendedName>
</protein>
<feature type="domain" description="Methylguanine DNA methyltransferase ribonuclease-like" evidence="10">
    <location>
        <begin position="18"/>
        <end position="47"/>
    </location>
</feature>
<keyword evidence="5" id="KW-0808">Transferase</keyword>
<name>G5JYE8_9STRE</name>
<sequence length="137" mass="15138">MNQKYFEKGLHEPLLYQENPILKLAVKWLQAYFSGEKPCFSDLPLDLSGTAFQKKVWKELQTISYAQTMTYGQVAEKLGVKSAQAIGGAVARNPAAIVVPCHRVLGSQGQLTGYAGGLEKKIGLLKHEGIRFNDCRP</sequence>
<comment type="similarity">
    <text evidence="2">Belongs to the MGMT family.</text>
</comment>
<keyword evidence="12" id="KW-1185">Reference proteome</keyword>
<dbReference type="CDD" id="cd06445">
    <property type="entry name" value="ATase"/>
    <property type="match status" value="1"/>
</dbReference>
<comment type="catalytic activity">
    <reaction evidence="1">
        <text>a 4-O-methyl-thymidine in DNA + L-cysteinyl-[protein] = a thymidine in DNA + S-methyl-L-cysteinyl-[protein]</text>
        <dbReference type="Rhea" id="RHEA:53428"/>
        <dbReference type="Rhea" id="RHEA-COMP:10131"/>
        <dbReference type="Rhea" id="RHEA-COMP:10132"/>
        <dbReference type="Rhea" id="RHEA-COMP:13555"/>
        <dbReference type="Rhea" id="RHEA-COMP:13556"/>
        <dbReference type="ChEBI" id="CHEBI:29950"/>
        <dbReference type="ChEBI" id="CHEBI:82612"/>
        <dbReference type="ChEBI" id="CHEBI:137386"/>
        <dbReference type="ChEBI" id="CHEBI:137387"/>
        <dbReference type="EC" id="2.1.1.63"/>
    </reaction>
</comment>
<evidence type="ECO:0000313" key="11">
    <source>
        <dbReference type="EMBL" id="EHJ52076.1"/>
    </source>
</evidence>
<dbReference type="PROSITE" id="PS00374">
    <property type="entry name" value="MGMT"/>
    <property type="match status" value="1"/>
</dbReference>
<evidence type="ECO:0000256" key="4">
    <source>
        <dbReference type="ARBA" id="ARBA00022603"/>
    </source>
</evidence>
<dbReference type="GO" id="GO:0032259">
    <property type="term" value="P:methylation"/>
    <property type="evidence" value="ECO:0007669"/>
    <property type="project" value="UniProtKB-KW"/>
</dbReference>
<dbReference type="GO" id="GO:0003908">
    <property type="term" value="F:methylated-DNA-[protein]-cysteine S-methyltransferase activity"/>
    <property type="evidence" value="ECO:0007669"/>
    <property type="project" value="UniProtKB-EC"/>
</dbReference>
<evidence type="ECO:0000256" key="2">
    <source>
        <dbReference type="ARBA" id="ARBA00008711"/>
    </source>
</evidence>
<evidence type="ECO:0000259" key="9">
    <source>
        <dbReference type="Pfam" id="PF01035"/>
    </source>
</evidence>
<dbReference type="SUPFAM" id="SSF53155">
    <property type="entry name" value="Methylated DNA-protein cysteine methyltransferase domain"/>
    <property type="match status" value="1"/>
</dbReference>
<dbReference type="InterPro" id="IPR036631">
    <property type="entry name" value="MGMT_N_sf"/>
</dbReference>
<feature type="domain" description="Methylated-DNA-[protein]-cysteine S-methyltransferase DNA binding" evidence="9">
    <location>
        <begin position="51"/>
        <end position="130"/>
    </location>
</feature>
<dbReference type="Proteomes" id="UP000003573">
    <property type="component" value="Unassembled WGS sequence"/>
</dbReference>
<evidence type="ECO:0000313" key="12">
    <source>
        <dbReference type="Proteomes" id="UP000003573"/>
    </source>
</evidence>
<evidence type="ECO:0000256" key="3">
    <source>
        <dbReference type="ARBA" id="ARBA00011918"/>
    </source>
</evidence>
<dbReference type="PANTHER" id="PTHR10815">
    <property type="entry name" value="METHYLATED-DNA--PROTEIN-CYSTEINE METHYLTRANSFERASE"/>
    <property type="match status" value="1"/>
</dbReference>
<reference evidence="11 12" key="1">
    <citation type="journal article" date="2014" name="Int. J. Syst. Evol. Microbiol.">
        <title>Phylogenomics and the dynamic genome evolution of the genus Streptococcus.</title>
        <authorList>
            <consortium name="The Broad Institute Genome Sequencing Platform"/>
            <person name="Richards V.P."/>
            <person name="Palmer S.R."/>
            <person name="Pavinski Bitar P.D."/>
            <person name="Qin X."/>
            <person name="Weinstock G.M."/>
            <person name="Highlander S.K."/>
            <person name="Town C.D."/>
            <person name="Burne R.A."/>
            <person name="Stanhope M.J."/>
        </authorList>
    </citation>
    <scope>NUCLEOTIDE SEQUENCE [LARGE SCALE GENOMIC DNA]</scope>
    <source>
        <strain evidence="11 12">NCTC 11558</strain>
    </source>
</reference>